<evidence type="ECO:0000313" key="4">
    <source>
        <dbReference type="EMBL" id="RAW10084.1"/>
    </source>
</evidence>
<keyword evidence="1" id="KW-0456">Lyase</keyword>
<organism evidence="4 5">
    <name type="scientific">Phytoactinopolyspora halophila</name>
    <dbReference type="NCBI Taxonomy" id="1981511"/>
    <lineage>
        <taxon>Bacteria</taxon>
        <taxon>Bacillati</taxon>
        <taxon>Actinomycetota</taxon>
        <taxon>Actinomycetes</taxon>
        <taxon>Jiangellales</taxon>
        <taxon>Jiangellaceae</taxon>
        <taxon>Phytoactinopolyspora</taxon>
    </lineage>
</organism>
<accession>A0A329QCP7</accession>
<dbReference type="InterPro" id="IPR034593">
    <property type="entry name" value="DgoD-like"/>
</dbReference>
<dbReference type="InterPro" id="IPR029017">
    <property type="entry name" value="Enolase-like_N"/>
</dbReference>
<dbReference type="InterPro" id="IPR029065">
    <property type="entry name" value="Enolase_C-like"/>
</dbReference>
<dbReference type="Gene3D" id="3.20.20.120">
    <property type="entry name" value="Enolase-like C-terminal domain"/>
    <property type="match status" value="1"/>
</dbReference>
<evidence type="ECO:0000256" key="1">
    <source>
        <dbReference type="ARBA" id="ARBA00023239"/>
    </source>
</evidence>
<comment type="caution">
    <text evidence="4">The sequence shown here is derived from an EMBL/GenBank/DDBJ whole genome shotgun (WGS) entry which is preliminary data.</text>
</comment>
<dbReference type="EMBL" id="QMIG01000030">
    <property type="protein sequence ID" value="RAW10084.1"/>
    <property type="molecule type" value="Genomic_DNA"/>
</dbReference>
<sequence length="422" mass="45580">MPSQPAEVSVDAEPTSRGERGAQIVGLETLRSSVQPNVCIVQLHTEDGRTGLGETFYGARAVEAYLHESVAPLLLGKSNPSPEFVSSMLRPYVGYQGSGAEMRGNSAVDMALWDLMGQVTGKPVYELLGGPVRESIPVYNTCAGSGYIKDQPRQSSENWGLDLSDRADGRYEDLAAFLARPGELALDLWNSGFRGMKIWPFDRAAEATGGAEIDAAALEAGIEIVAAVRRAVGPEMRLLVECHGLWHLPAAMRLARALEPYDIYWLEDPLRPDNVGALAELTRSTSIPVAVGETVCGQRNFRSLLEARAIDIAIIDVAWTGGLTEARKIATMADSYGVPIAPHDCTGPISLAAAVHLLMSSPNGLIQETCRAFYHGWYRELVTQEPLIKDGSLRPWQGAGLGVDLIDGLEHAPHVDRRISGI</sequence>
<dbReference type="SUPFAM" id="SSF51604">
    <property type="entry name" value="Enolase C-terminal domain-like"/>
    <property type="match status" value="1"/>
</dbReference>
<dbReference type="Pfam" id="PF02746">
    <property type="entry name" value="MR_MLE_N"/>
    <property type="match status" value="1"/>
</dbReference>
<dbReference type="SFLD" id="SFLDG00179">
    <property type="entry name" value="mandelate_racemase"/>
    <property type="match status" value="1"/>
</dbReference>
<dbReference type="SUPFAM" id="SSF54826">
    <property type="entry name" value="Enolase N-terminal domain-like"/>
    <property type="match status" value="1"/>
</dbReference>
<protein>
    <submittedName>
        <fullName evidence="4">Mandelate racemase/muconate lactonizing enzyme family protein</fullName>
    </submittedName>
</protein>
<keyword evidence="5" id="KW-1185">Reference proteome</keyword>
<dbReference type="RefSeq" id="WP_112260066.1">
    <property type="nucleotide sequence ID" value="NZ_QMIG01000030.1"/>
</dbReference>
<name>A0A329QCP7_9ACTN</name>
<evidence type="ECO:0000256" key="2">
    <source>
        <dbReference type="SAM" id="MobiDB-lite"/>
    </source>
</evidence>
<dbReference type="CDD" id="cd03316">
    <property type="entry name" value="MR_like"/>
    <property type="match status" value="1"/>
</dbReference>
<evidence type="ECO:0000259" key="3">
    <source>
        <dbReference type="SMART" id="SM00922"/>
    </source>
</evidence>
<gene>
    <name evidence="4" type="ORF">DPM12_19595</name>
</gene>
<proteinExistence type="predicted"/>
<dbReference type="InterPro" id="IPR036849">
    <property type="entry name" value="Enolase-like_C_sf"/>
</dbReference>
<dbReference type="InterPro" id="IPR013341">
    <property type="entry name" value="Mandelate_racemase_N_dom"/>
</dbReference>
<dbReference type="PANTHER" id="PTHR48080:SF2">
    <property type="entry name" value="D-GALACTONATE DEHYDRATASE"/>
    <property type="match status" value="1"/>
</dbReference>
<dbReference type="InterPro" id="IPR013342">
    <property type="entry name" value="Mandelate_racemase_C"/>
</dbReference>
<evidence type="ECO:0000313" key="5">
    <source>
        <dbReference type="Proteomes" id="UP000250462"/>
    </source>
</evidence>
<dbReference type="OrthoDB" id="9796450at2"/>
<dbReference type="Pfam" id="PF13378">
    <property type="entry name" value="MR_MLE_C"/>
    <property type="match status" value="1"/>
</dbReference>
<reference evidence="4 5" key="1">
    <citation type="submission" date="2018-06" db="EMBL/GenBank/DDBJ databases">
        <title>Phytoactinopolyspora halophila sp. nov., a novel halophilic actinomycete isolated from a saline soil in China.</title>
        <authorList>
            <person name="Tang S.-K."/>
        </authorList>
    </citation>
    <scope>NUCLEOTIDE SEQUENCE [LARGE SCALE GENOMIC DNA]</scope>
    <source>
        <strain evidence="4 5">YIM 96934</strain>
    </source>
</reference>
<dbReference type="SFLD" id="SFLDS00001">
    <property type="entry name" value="Enolase"/>
    <property type="match status" value="1"/>
</dbReference>
<feature type="region of interest" description="Disordered" evidence="2">
    <location>
        <begin position="1"/>
        <end position="20"/>
    </location>
</feature>
<dbReference type="Proteomes" id="UP000250462">
    <property type="component" value="Unassembled WGS sequence"/>
</dbReference>
<dbReference type="PANTHER" id="PTHR48080">
    <property type="entry name" value="D-GALACTONATE DEHYDRATASE-RELATED"/>
    <property type="match status" value="1"/>
</dbReference>
<dbReference type="GO" id="GO:0016829">
    <property type="term" value="F:lyase activity"/>
    <property type="evidence" value="ECO:0007669"/>
    <property type="project" value="UniProtKB-KW"/>
</dbReference>
<dbReference type="AlphaFoldDB" id="A0A329QCP7"/>
<feature type="domain" description="Mandelate racemase/muconate lactonizing enzyme C-terminal" evidence="3">
    <location>
        <begin position="178"/>
        <end position="288"/>
    </location>
</feature>
<dbReference type="SMART" id="SM00922">
    <property type="entry name" value="MR_MLE"/>
    <property type="match status" value="1"/>
</dbReference>
<dbReference type="Gene3D" id="3.30.390.10">
    <property type="entry name" value="Enolase-like, N-terminal domain"/>
    <property type="match status" value="1"/>
</dbReference>